<protein>
    <submittedName>
        <fullName evidence="1">Uncharacterized protein</fullName>
    </submittedName>
</protein>
<name>A0A7M1S075_9CAUD</name>
<reference evidence="1 2" key="1">
    <citation type="submission" date="2020-07" db="EMBL/GenBank/DDBJ databases">
        <title>Taxonomic proposal: Crassvirales, a new order of highly abundant and diverse bacterial viruses.</title>
        <authorList>
            <person name="Shkoporov A.N."/>
            <person name="Stockdale S.R."/>
            <person name="Guerin E."/>
            <person name="Ross R.P."/>
            <person name="Hill C."/>
        </authorList>
    </citation>
    <scope>NUCLEOTIDE SEQUENCE [LARGE SCALE GENOMIC DNA]</scope>
</reference>
<dbReference type="Proteomes" id="UP000593744">
    <property type="component" value="Segment"/>
</dbReference>
<sequence length="211" mass="24170">MYSSSRAKKIVKNDVAFLSAGIHDNVHLIGIRYETSIQDNSFIEFKFEKEGRIMTHTEWEPRKKTAFGELTQEEFELKCDKQFSRVEQILKCFYDEDKLQFEGESFKEYAKWVVGLLSADNIKDKALRVKVVYNDKGYTTLPKYAKYTFIEPMSTVDAGGSMITKLGIDLFEKPIVADVEKQNANPFQVVNGTLESVDVTTSNDSEDDLPF</sequence>
<dbReference type="RefSeq" id="YP_010110818.1">
    <property type="nucleotide sequence ID" value="NC_055875.1"/>
</dbReference>
<keyword evidence="2" id="KW-1185">Reference proteome</keyword>
<dbReference type="GeneID" id="65129140"/>
<proteinExistence type="predicted"/>
<dbReference type="KEGG" id="vg:65129140"/>
<evidence type="ECO:0000313" key="2">
    <source>
        <dbReference type="Proteomes" id="UP000593744"/>
    </source>
</evidence>
<dbReference type="EMBL" id="MT774382">
    <property type="protein sequence ID" value="QOR58660.1"/>
    <property type="molecule type" value="Genomic_DNA"/>
</dbReference>
<organism evidence="1 2">
    <name type="scientific">uncultured phage cr10_1</name>
    <dbReference type="NCBI Taxonomy" id="2772066"/>
    <lineage>
        <taxon>Viruses</taxon>
        <taxon>Duplodnaviria</taxon>
        <taxon>Heunggongvirae</taxon>
        <taxon>Uroviricota</taxon>
        <taxon>Caudoviricetes</taxon>
        <taxon>Crassvirales</taxon>
        <taxon>Suoliviridae</taxon>
        <taxon>Boorivirinae</taxon>
        <taxon>Canhaevirus</taxon>
        <taxon>Canhaevirus hiberniae</taxon>
    </lineage>
</organism>
<accession>A0A7M1S075</accession>
<evidence type="ECO:0000313" key="1">
    <source>
        <dbReference type="EMBL" id="QOR58660.1"/>
    </source>
</evidence>